<comment type="caution">
    <text evidence="2">The sequence shown here is derived from an EMBL/GenBank/DDBJ whole genome shotgun (WGS) entry which is preliminary data.</text>
</comment>
<dbReference type="EMBL" id="CAJHNJ030000077">
    <property type="protein sequence ID" value="CAG9134359.1"/>
    <property type="molecule type" value="Genomic_DNA"/>
</dbReference>
<protein>
    <submittedName>
        <fullName evidence="2">(diamondback moth) hypothetical protein</fullName>
    </submittedName>
</protein>
<evidence type="ECO:0000313" key="2">
    <source>
        <dbReference type="EMBL" id="CAG9134359.1"/>
    </source>
</evidence>
<dbReference type="Proteomes" id="UP000653454">
    <property type="component" value="Unassembled WGS sequence"/>
</dbReference>
<organism evidence="2 3">
    <name type="scientific">Plutella xylostella</name>
    <name type="common">Diamondback moth</name>
    <name type="synonym">Plutella maculipennis</name>
    <dbReference type="NCBI Taxonomy" id="51655"/>
    <lineage>
        <taxon>Eukaryota</taxon>
        <taxon>Metazoa</taxon>
        <taxon>Ecdysozoa</taxon>
        <taxon>Arthropoda</taxon>
        <taxon>Hexapoda</taxon>
        <taxon>Insecta</taxon>
        <taxon>Pterygota</taxon>
        <taxon>Neoptera</taxon>
        <taxon>Endopterygota</taxon>
        <taxon>Lepidoptera</taxon>
        <taxon>Glossata</taxon>
        <taxon>Ditrysia</taxon>
        <taxon>Yponomeutoidea</taxon>
        <taxon>Plutellidae</taxon>
        <taxon>Plutella</taxon>
    </lineage>
</organism>
<sequence length="67" mass="7365">MLCRLFRCADEKVAAWSKPVSRAGIDRRGARSRVSSTDLSLFAATEGLRPTSKQPANTPPRGRVDYS</sequence>
<dbReference type="AlphaFoldDB" id="A0A8S4G247"/>
<feature type="region of interest" description="Disordered" evidence="1">
    <location>
        <begin position="45"/>
        <end position="67"/>
    </location>
</feature>
<proteinExistence type="predicted"/>
<accession>A0A8S4G247</accession>
<evidence type="ECO:0000313" key="3">
    <source>
        <dbReference type="Proteomes" id="UP000653454"/>
    </source>
</evidence>
<keyword evidence="3" id="KW-1185">Reference proteome</keyword>
<name>A0A8S4G247_PLUXY</name>
<evidence type="ECO:0000256" key="1">
    <source>
        <dbReference type="SAM" id="MobiDB-lite"/>
    </source>
</evidence>
<reference evidence="2" key="1">
    <citation type="submission" date="2020-11" db="EMBL/GenBank/DDBJ databases">
        <authorList>
            <person name="Whiteford S."/>
        </authorList>
    </citation>
    <scope>NUCLEOTIDE SEQUENCE</scope>
</reference>
<gene>
    <name evidence="2" type="ORF">PLXY2_LOCUS12621</name>
</gene>